<dbReference type="InterPro" id="IPR027474">
    <property type="entry name" value="L-asparaginase_N"/>
</dbReference>
<dbReference type="Pfam" id="PF17763">
    <property type="entry name" value="Asparaginase_C"/>
    <property type="match status" value="1"/>
</dbReference>
<dbReference type="Pfam" id="PF00710">
    <property type="entry name" value="Asparaginase"/>
    <property type="match status" value="1"/>
</dbReference>
<evidence type="ECO:0000256" key="1">
    <source>
        <dbReference type="ARBA" id="ARBA00022801"/>
    </source>
</evidence>
<name>A0ABP8LZI6_9BACT</name>
<keyword evidence="1" id="KW-0378">Hydrolase</keyword>
<dbReference type="Gene3D" id="3.40.50.40">
    <property type="match status" value="1"/>
</dbReference>
<dbReference type="CDD" id="cd08963">
    <property type="entry name" value="L-asparaginase_I"/>
    <property type="match status" value="1"/>
</dbReference>
<sequence length="359" mass="39499">MDQSYKTIVVGNPSEQSARSRVLVVYTGGTFGMVYESKGRQLVPFEFAHALDYLPELQRLEKEVVFLSLHTPIDSSDITPALWVELGQIIKDRYTQFDSFVILHGTDTMAYTASALSFLLEGLNKPVILTGAQLPVGIARSDARENLLTALEIASSKSEDGNPMVPEVCIYFNSLLLRGNRARKKETSQFNAFYSENYPVLANAGVKIDYNRPYLRPYQQFSQLLLHTRLDTNVAFIKLFPGIDTRIIRAILSVDGLKGVVLETFGAGNAPQDPALIAALEAAIERQTVILNVTQCEGGRVVQGQYGASKRLGEIGVVSGSDITPEAAITKLMFLLGQNPGYAEVRRRLSKPVCGEMSM</sequence>
<dbReference type="InterPro" id="IPR041725">
    <property type="entry name" value="L-asparaginase_I"/>
</dbReference>
<dbReference type="PIRSF" id="PIRSF500176">
    <property type="entry name" value="L_ASNase"/>
    <property type="match status" value="1"/>
</dbReference>
<accession>A0ABP8LZI6</accession>
<gene>
    <name evidence="4" type="ORF">GCM10023091_21600</name>
</gene>
<dbReference type="NCBIfam" id="TIGR00519">
    <property type="entry name" value="asnASE_I"/>
    <property type="match status" value="1"/>
</dbReference>
<evidence type="ECO:0000259" key="2">
    <source>
        <dbReference type="Pfam" id="PF00710"/>
    </source>
</evidence>
<dbReference type="RefSeq" id="WP_345028773.1">
    <property type="nucleotide sequence ID" value="NZ_BAABEY010000021.1"/>
</dbReference>
<dbReference type="InterPro" id="IPR037152">
    <property type="entry name" value="L-asparaginase_N_sf"/>
</dbReference>
<dbReference type="PRINTS" id="PR00139">
    <property type="entry name" value="ASNGLNASE"/>
</dbReference>
<dbReference type="SMART" id="SM00870">
    <property type="entry name" value="Asparaginase"/>
    <property type="match status" value="1"/>
</dbReference>
<comment type="caution">
    <text evidence="4">The sequence shown here is derived from an EMBL/GenBank/DDBJ whole genome shotgun (WGS) entry which is preliminary data.</text>
</comment>
<dbReference type="InterPro" id="IPR040919">
    <property type="entry name" value="Asparaginase_C"/>
</dbReference>
<dbReference type="InterPro" id="IPR036152">
    <property type="entry name" value="Asp/glu_Ase-like_sf"/>
</dbReference>
<dbReference type="EMBL" id="BAABEY010000021">
    <property type="protein sequence ID" value="GAA4439447.1"/>
    <property type="molecule type" value="Genomic_DNA"/>
</dbReference>
<keyword evidence="5" id="KW-1185">Reference proteome</keyword>
<dbReference type="SUPFAM" id="SSF53774">
    <property type="entry name" value="Glutaminase/Asparaginase"/>
    <property type="match status" value="1"/>
</dbReference>
<evidence type="ECO:0000313" key="4">
    <source>
        <dbReference type="EMBL" id="GAA4439447.1"/>
    </source>
</evidence>
<evidence type="ECO:0000259" key="3">
    <source>
        <dbReference type="Pfam" id="PF17763"/>
    </source>
</evidence>
<evidence type="ECO:0000313" key="5">
    <source>
        <dbReference type="Proteomes" id="UP001501508"/>
    </source>
</evidence>
<dbReference type="Gene3D" id="3.40.50.1170">
    <property type="entry name" value="L-asparaginase, N-terminal domain"/>
    <property type="match status" value="1"/>
</dbReference>
<protein>
    <submittedName>
        <fullName evidence="4">Type I asparaginase</fullName>
    </submittedName>
</protein>
<dbReference type="PROSITE" id="PS51732">
    <property type="entry name" value="ASN_GLN_ASE_3"/>
    <property type="match status" value="1"/>
</dbReference>
<proteinExistence type="predicted"/>
<feature type="domain" description="L-asparaginase N-terminal" evidence="2">
    <location>
        <begin position="21"/>
        <end position="213"/>
    </location>
</feature>
<dbReference type="InterPro" id="IPR006034">
    <property type="entry name" value="Asparaginase/glutaminase-like"/>
</dbReference>
<dbReference type="InterPro" id="IPR027473">
    <property type="entry name" value="L-asparaginase_C"/>
</dbReference>
<feature type="domain" description="Asparaginase/glutaminase C-terminal" evidence="3">
    <location>
        <begin position="233"/>
        <end position="347"/>
    </location>
</feature>
<dbReference type="InterPro" id="IPR006033">
    <property type="entry name" value="AsnA_fam"/>
</dbReference>
<organism evidence="4 5">
    <name type="scientific">Ravibacter arvi</name>
    <dbReference type="NCBI Taxonomy" id="2051041"/>
    <lineage>
        <taxon>Bacteria</taxon>
        <taxon>Pseudomonadati</taxon>
        <taxon>Bacteroidota</taxon>
        <taxon>Cytophagia</taxon>
        <taxon>Cytophagales</taxon>
        <taxon>Spirosomataceae</taxon>
        <taxon>Ravibacter</taxon>
    </lineage>
</organism>
<reference evidence="5" key="1">
    <citation type="journal article" date="2019" name="Int. J. Syst. Evol. Microbiol.">
        <title>The Global Catalogue of Microorganisms (GCM) 10K type strain sequencing project: providing services to taxonomists for standard genome sequencing and annotation.</title>
        <authorList>
            <consortium name="The Broad Institute Genomics Platform"/>
            <consortium name="The Broad Institute Genome Sequencing Center for Infectious Disease"/>
            <person name="Wu L."/>
            <person name="Ma J."/>
        </authorList>
    </citation>
    <scope>NUCLEOTIDE SEQUENCE [LARGE SCALE GENOMIC DNA]</scope>
    <source>
        <strain evidence="5">JCM 31920</strain>
    </source>
</reference>
<dbReference type="PIRSF" id="PIRSF001220">
    <property type="entry name" value="L-ASNase_gatD"/>
    <property type="match status" value="1"/>
</dbReference>
<dbReference type="Proteomes" id="UP001501508">
    <property type="component" value="Unassembled WGS sequence"/>
</dbReference>
<dbReference type="SFLD" id="SFLDS00057">
    <property type="entry name" value="Glutaminase/Asparaginase"/>
    <property type="match status" value="1"/>
</dbReference>
<dbReference type="PANTHER" id="PTHR11707:SF28">
    <property type="entry name" value="60 KDA LYSOPHOSPHOLIPASE"/>
    <property type="match status" value="1"/>
</dbReference>
<dbReference type="PANTHER" id="PTHR11707">
    <property type="entry name" value="L-ASPARAGINASE"/>
    <property type="match status" value="1"/>
</dbReference>